<dbReference type="Proteomes" id="UP000317155">
    <property type="component" value="Unassembled WGS sequence"/>
</dbReference>
<reference evidence="4 5" key="1">
    <citation type="submission" date="2019-07" db="EMBL/GenBank/DDBJ databases">
        <title>Insights of Desulfuromonas acetexigens electromicrobiology.</title>
        <authorList>
            <person name="Katuri K."/>
            <person name="Sapireddy V."/>
            <person name="Shaw D.R."/>
            <person name="Saikaly P."/>
        </authorList>
    </citation>
    <scope>NUCLEOTIDE SEQUENCE [LARGE SCALE GENOMIC DNA]</scope>
    <source>
        <strain evidence="4 5">2873</strain>
    </source>
</reference>
<evidence type="ECO:0000259" key="3">
    <source>
        <dbReference type="PROSITE" id="PS01031"/>
    </source>
</evidence>
<dbReference type="PANTHER" id="PTHR11527">
    <property type="entry name" value="HEAT-SHOCK PROTEIN 20 FAMILY MEMBER"/>
    <property type="match status" value="1"/>
</dbReference>
<accession>A0A550JEW5</accession>
<dbReference type="Gene3D" id="2.60.40.790">
    <property type="match status" value="1"/>
</dbReference>
<dbReference type="AlphaFoldDB" id="A0A550JEW5"/>
<evidence type="ECO:0000256" key="1">
    <source>
        <dbReference type="PROSITE-ProRule" id="PRU00285"/>
    </source>
</evidence>
<evidence type="ECO:0000313" key="5">
    <source>
        <dbReference type="Proteomes" id="UP000317155"/>
    </source>
</evidence>
<gene>
    <name evidence="4" type="ORF">FL622_07995</name>
</gene>
<dbReference type="Pfam" id="PF00011">
    <property type="entry name" value="HSP20"/>
    <property type="match status" value="1"/>
</dbReference>
<comment type="caution">
    <text evidence="4">The sequence shown here is derived from an EMBL/GenBank/DDBJ whole genome shotgun (WGS) entry which is preliminary data.</text>
</comment>
<dbReference type="EMBL" id="VJVV01000005">
    <property type="protein sequence ID" value="TRO81738.1"/>
    <property type="molecule type" value="Genomic_DNA"/>
</dbReference>
<name>A0A550JEW5_9BACT</name>
<dbReference type="InterPro" id="IPR002068">
    <property type="entry name" value="A-crystallin/Hsp20_dom"/>
</dbReference>
<dbReference type="InterPro" id="IPR008978">
    <property type="entry name" value="HSP20-like_chaperone"/>
</dbReference>
<evidence type="ECO:0000256" key="2">
    <source>
        <dbReference type="RuleBase" id="RU003616"/>
    </source>
</evidence>
<keyword evidence="5" id="KW-1185">Reference proteome</keyword>
<evidence type="ECO:0000313" key="4">
    <source>
        <dbReference type="EMBL" id="TRO81738.1"/>
    </source>
</evidence>
<dbReference type="CDD" id="cd06464">
    <property type="entry name" value="ACD_sHsps-like"/>
    <property type="match status" value="1"/>
</dbReference>
<protein>
    <submittedName>
        <fullName evidence="4">Hsp20/alpha crystallin family protein</fullName>
    </submittedName>
</protein>
<sequence>MDMSNIPNLFRYKFGMTVVSGISARHDAARLFMTTITPPTGKGNRRKAMTGFDLFKEMDSFTREMDQVFRDLGFGRPLVPGSAYRGYPRINLRENQDAYLLEAQLPGIDPKELEMTILKGTLTLSGERKAPAEGQGTWHRRERGFGKFMRSIDIPAEIDGDKVRADYKDGLLTVTLPKAASVLPKRIEVQAN</sequence>
<organism evidence="4 5">
    <name type="scientific">Trichloromonas acetexigens</name>
    <dbReference type="NCBI Taxonomy" id="38815"/>
    <lineage>
        <taxon>Bacteria</taxon>
        <taxon>Pseudomonadati</taxon>
        <taxon>Thermodesulfobacteriota</taxon>
        <taxon>Desulfuromonadia</taxon>
        <taxon>Desulfuromonadales</taxon>
        <taxon>Trichloromonadaceae</taxon>
        <taxon>Trichloromonas</taxon>
    </lineage>
</organism>
<feature type="domain" description="SHSP" evidence="3">
    <location>
        <begin position="81"/>
        <end position="192"/>
    </location>
</feature>
<dbReference type="InterPro" id="IPR031107">
    <property type="entry name" value="Small_HSP"/>
</dbReference>
<dbReference type="PROSITE" id="PS01031">
    <property type="entry name" value="SHSP"/>
    <property type="match status" value="1"/>
</dbReference>
<dbReference type="OrthoDB" id="189458at2"/>
<dbReference type="SUPFAM" id="SSF49764">
    <property type="entry name" value="HSP20-like chaperones"/>
    <property type="match status" value="1"/>
</dbReference>
<comment type="similarity">
    <text evidence="1 2">Belongs to the small heat shock protein (HSP20) family.</text>
</comment>
<proteinExistence type="inferred from homology"/>